<feature type="domain" description="CcmH/CycL/Ccl2/NrfF N-terminal" evidence="7">
    <location>
        <begin position="8"/>
        <end position="125"/>
    </location>
</feature>
<dbReference type="Gene3D" id="1.10.8.640">
    <property type="entry name" value="Cytochrome C biogenesis protein"/>
    <property type="match status" value="1"/>
</dbReference>
<dbReference type="InterPro" id="IPR005616">
    <property type="entry name" value="CcmH/CycL/Ccl2/NrfF_N"/>
</dbReference>
<keyword evidence="5 6" id="KW-0408">Iron</keyword>
<keyword evidence="6" id="KW-1133">Transmembrane helix</keyword>
<dbReference type="EMBL" id="BNGU01000005">
    <property type="protein sequence ID" value="GHM59221.1"/>
    <property type="molecule type" value="Genomic_DNA"/>
</dbReference>
<evidence type="ECO:0000256" key="3">
    <source>
        <dbReference type="ARBA" id="ARBA00022723"/>
    </source>
</evidence>
<name>A0A8J3HX65_9RICK</name>
<dbReference type="InterPro" id="IPR051263">
    <property type="entry name" value="C-type_cytochrome_biogenesis"/>
</dbReference>
<comment type="function">
    <text evidence="6">Possible subunit of a heme lyase.</text>
</comment>
<evidence type="ECO:0000256" key="1">
    <source>
        <dbReference type="ARBA" id="ARBA00010342"/>
    </source>
</evidence>
<dbReference type="PANTHER" id="PTHR47870:SF4">
    <property type="entry name" value="CYTOCHROME C-TYPE BIOGENESIS PROTEIN CYCH"/>
    <property type="match status" value="1"/>
</dbReference>
<dbReference type="Pfam" id="PF03918">
    <property type="entry name" value="CcmH"/>
    <property type="match status" value="1"/>
</dbReference>
<evidence type="ECO:0000256" key="4">
    <source>
        <dbReference type="ARBA" id="ARBA00022729"/>
    </source>
</evidence>
<dbReference type="AlphaFoldDB" id="A0A8J3HX65"/>
<comment type="similarity">
    <text evidence="1 6">Belongs to the CcmH/CycL/Ccl2/NrfF family.</text>
</comment>
<gene>
    <name evidence="8" type="primary">ccmH</name>
    <name evidence="8" type="ORF">sL5_02140</name>
</gene>
<keyword evidence="2 6" id="KW-0349">Heme</keyword>
<dbReference type="InterPro" id="IPR038297">
    <property type="entry name" value="CcmH/CycL/NrfF/Ccl2_sf"/>
</dbReference>
<evidence type="ECO:0000256" key="5">
    <source>
        <dbReference type="ARBA" id="ARBA00023004"/>
    </source>
</evidence>
<proteinExistence type="inferred from homology"/>
<organism evidence="8 9">
    <name type="scientific">Candidatus Mesenet longicola</name>
    <dbReference type="NCBI Taxonomy" id="1892558"/>
    <lineage>
        <taxon>Bacteria</taxon>
        <taxon>Pseudomonadati</taxon>
        <taxon>Pseudomonadota</taxon>
        <taxon>Alphaproteobacteria</taxon>
        <taxon>Rickettsiales</taxon>
        <taxon>Anaplasmataceae</taxon>
        <taxon>Candidatus Mesenet</taxon>
    </lineage>
</organism>
<dbReference type="PANTHER" id="PTHR47870">
    <property type="entry name" value="CYTOCHROME C-TYPE BIOGENESIS PROTEIN CCMH"/>
    <property type="match status" value="1"/>
</dbReference>
<dbReference type="GO" id="GO:0046872">
    <property type="term" value="F:metal ion binding"/>
    <property type="evidence" value="ECO:0007669"/>
    <property type="project" value="UniProtKB-KW"/>
</dbReference>
<dbReference type="GO" id="GO:0005886">
    <property type="term" value="C:plasma membrane"/>
    <property type="evidence" value="ECO:0007669"/>
    <property type="project" value="TreeGrafter"/>
</dbReference>
<keyword evidence="4 6" id="KW-0732">Signal</keyword>
<keyword evidence="6" id="KW-0472">Membrane</keyword>
<feature type="transmembrane region" description="Helical" evidence="6">
    <location>
        <begin position="102"/>
        <end position="124"/>
    </location>
</feature>
<protein>
    <recommendedName>
        <fullName evidence="6">Cytochrome c-type biogenesis protein</fullName>
    </recommendedName>
</protein>
<evidence type="ECO:0000313" key="9">
    <source>
        <dbReference type="Proteomes" id="UP000637906"/>
    </source>
</evidence>
<keyword evidence="9" id="KW-1185">Reference proteome</keyword>
<comment type="caution">
    <text evidence="8">The sequence shown here is derived from an EMBL/GenBank/DDBJ whole genome shotgun (WGS) entry which is preliminary data.</text>
</comment>
<reference evidence="8 9" key="1">
    <citation type="journal article" date="2021" name="Microb. Ecol.">
        <title>Candidatus Mesenet longicola: Novel Endosymbionts of Brontispa longissima that Induce Cytoplasmic Incompatibility.</title>
        <authorList>
            <person name="Takano S."/>
            <person name="Gotoh Y."/>
            <person name="Hayashi T."/>
        </authorList>
    </citation>
    <scope>NUCLEOTIDE SEQUENCE [LARGE SCALE GENOMIC DNA]</scope>
    <source>
        <strain evidence="8">L5</strain>
    </source>
</reference>
<keyword evidence="6" id="KW-0812">Transmembrane</keyword>
<evidence type="ECO:0000259" key="7">
    <source>
        <dbReference type="Pfam" id="PF03918"/>
    </source>
</evidence>
<dbReference type="Proteomes" id="UP000637906">
    <property type="component" value="Unassembled WGS sequence"/>
</dbReference>
<keyword evidence="3 6" id="KW-0479">Metal-binding</keyword>
<evidence type="ECO:0000256" key="2">
    <source>
        <dbReference type="ARBA" id="ARBA00022617"/>
    </source>
</evidence>
<evidence type="ECO:0000313" key="8">
    <source>
        <dbReference type="EMBL" id="GHM59221.1"/>
    </source>
</evidence>
<sequence>MRTLVISFLVLISFAAYAFVLDEKLSDHKLEERAADIFKIVKCPICAGESLYESQSQLACDMRKAIRERIKNGDSDEEIISDLRHIYGDKIINVPLFKINTYALWILPILIFFVGILIISMFHYRKINI</sequence>
<accession>A0A8J3HX65</accession>
<evidence type="ECO:0000256" key="6">
    <source>
        <dbReference type="RuleBase" id="RU364112"/>
    </source>
</evidence>
<dbReference type="CDD" id="cd16378">
    <property type="entry name" value="CcmH_N"/>
    <property type="match status" value="1"/>
</dbReference>